<evidence type="ECO:0000313" key="2">
    <source>
        <dbReference type="EMBL" id="SOD62569.1"/>
    </source>
</evidence>
<evidence type="ECO:0000256" key="1">
    <source>
        <dbReference type="SAM" id="MobiDB-lite"/>
    </source>
</evidence>
<dbReference type="AlphaFoldDB" id="A0A286DV67"/>
<keyword evidence="3" id="KW-1185">Reference proteome</keyword>
<accession>A0A286DV67</accession>
<dbReference type="RefSeq" id="WP_245880530.1">
    <property type="nucleotide sequence ID" value="NZ_OCNE01000006.1"/>
</dbReference>
<feature type="compositionally biased region" description="Low complexity" evidence="1">
    <location>
        <begin position="205"/>
        <end position="214"/>
    </location>
</feature>
<evidence type="ECO:0000313" key="3">
    <source>
        <dbReference type="Proteomes" id="UP000219072"/>
    </source>
</evidence>
<dbReference type="EMBL" id="OCNE01000006">
    <property type="protein sequence ID" value="SOD62569.1"/>
    <property type="molecule type" value="Genomic_DNA"/>
</dbReference>
<reference evidence="2 3" key="1">
    <citation type="submission" date="2017-09" db="EMBL/GenBank/DDBJ databases">
        <authorList>
            <person name="Ehlers B."/>
            <person name="Leendertz F.H."/>
        </authorList>
    </citation>
    <scope>NUCLEOTIDE SEQUENCE [LARGE SCALE GENOMIC DNA]</scope>
    <source>
        <strain evidence="2 3">CGMCC 4.7095</strain>
    </source>
</reference>
<name>A0A286DV67_9ACTN</name>
<feature type="region of interest" description="Disordered" evidence="1">
    <location>
        <begin position="205"/>
        <end position="245"/>
    </location>
</feature>
<dbReference type="Proteomes" id="UP000219072">
    <property type="component" value="Unassembled WGS sequence"/>
</dbReference>
<organism evidence="2 3">
    <name type="scientific">Streptomyces zhaozhouensis</name>
    <dbReference type="NCBI Taxonomy" id="1300267"/>
    <lineage>
        <taxon>Bacteria</taxon>
        <taxon>Bacillati</taxon>
        <taxon>Actinomycetota</taxon>
        <taxon>Actinomycetes</taxon>
        <taxon>Kitasatosporales</taxon>
        <taxon>Streptomycetaceae</taxon>
        <taxon>Streptomyces</taxon>
    </lineage>
</organism>
<evidence type="ECO:0008006" key="4">
    <source>
        <dbReference type="Google" id="ProtNLM"/>
    </source>
</evidence>
<sequence length="271" mass="28169">MTETDGMATGLAYRAIMAVDIERSAGRGNTAFFAAREALDAALRGAFSEAGIAWGAGHHHDLGDGLRVTLPADTPKARLLHPLVPELAARLRAHNRTAAEEARVRVRIAMHAGDVRLGPAGAAGGWPFEILARLLDAAPARAALAQAPSSVVAAVLVSRHFHDETVPHGYPGIDRERFQRVAFTAKEYAGEAWLHLAGHPTAPPWAGAGATGVPAPAPAPEPERPASPASPASEMPQVGGVSHMHNTASGHATLFASQNGGQHIHQHGNGA</sequence>
<protein>
    <recommendedName>
        <fullName evidence="4">Guanylate cyclase domain-containing protein</fullName>
    </recommendedName>
</protein>
<gene>
    <name evidence="2" type="ORF">SAMN06297387_106146</name>
</gene>
<proteinExistence type="predicted"/>